<proteinExistence type="predicted"/>
<keyword evidence="2" id="KW-1185">Reference proteome</keyword>
<dbReference type="AlphaFoldDB" id="M2LJ35"/>
<dbReference type="EMBL" id="KB445559">
    <property type="protein sequence ID" value="EMC94232.1"/>
    <property type="molecule type" value="Genomic_DNA"/>
</dbReference>
<dbReference type="KEGG" id="bcom:BAUCODRAFT_226262"/>
<organism evidence="1 2">
    <name type="scientific">Baudoinia panamericana (strain UAMH 10762)</name>
    <name type="common">Angels' share fungus</name>
    <name type="synonym">Baudoinia compniacensis (strain UAMH 10762)</name>
    <dbReference type="NCBI Taxonomy" id="717646"/>
    <lineage>
        <taxon>Eukaryota</taxon>
        <taxon>Fungi</taxon>
        <taxon>Dikarya</taxon>
        <taxon>Ascomycota</taxon>
        <taxon>Pezizomycotina</taxon>
        <taxon>Dothideomycetes</taxon>
        <taxon>Dothideomycetidae</taxon>
        <taxon>Mycosphaerellales</taxon>
        <taxon>Teratosphaeriaceae</taxon>
        <taxon>Baudoinia</taxon>
    </lineage>
</organism>
<accession>M2LJ35</accession>
<sequence length="105" mass="12143">MMRRFRYRSAFVVRATDPIMVRLGTRMCCNPMCATWKVGEAEHRAHLDGGLPLLAYAATFEADNDFEMRPTIMEVSWSKSWGLLDLQRTNTLPGRCLEEAEFLRQ</sequence>
<dbReference type="HOGENOM" id="CLU_2236090_0_0_1"/>
<gene>
    <name evidence="1" type="ORF">BAUCODRAFT_226262</name>
</gene>
<dbReference type="Proteomes" id="UP000011761">
    <property type="component" value="Unassembled WGS sequence"/>
</dbReference>
<evidence type="ECO:0000313" key="2">
    <source>
        <dbReference type="Proteomes" id="UP000011761"/>
    </source>
</evidence>
<protein>
    <submittedName>
        <fullName evidence="1">Uncharacterized protein</fullName>
    </submittedName>
</protein>
<dbReference type="RefSeq" id="XP_007679097.1">
    <property type="nucleotide sequence ID" value="XM_007680907.1"/>
</dbReference>
<reference evidence="1 2" key="1">
    <citation type="journal article" date="2012" name="PLoS Pathog.">
        <title>Diverse lifestyles and strategies of plant pathogenesis encoded in the genomes of eighteen Dothideomycetes fungi.</title>
        <authorList>
            <person name="Ohm R.A."/>
            <person name="Feau N."/>
            <person name="Henrissat B."/>
            <person name="Schoch C.L."/>
            <person name="Horwitz B.A."/>
            <person name="Barry K.W."/>
            <person name="Condon B.J."/>
            <person name="Copeland A.C."/>
            <person name="Dhillon B."/>
            <person name="Glaser F."/>
            <person name="Hesse C.N."/>
            <person name="Kosti I."/>
            <person name="LaButti K."/>
            <person name="Lindquist E.A."/>
            <person name="Lucas S."/>
            <person name="Salamov A.A."/>
            <person name="Bradshaw R.E."/>
            <person name="Ciuffetti L."/>
            <person name="Hamelin R.C."/>
            <person name="Kema G.H.J."/>
            <person name="Lawrence C."/>
            <person name="Scott J.A."/>
            <person name="Spatafora J.W."/>
            <person name="Turgeon B.G."/>
            <person name="de Wit P.J.G.M."/>
            <person name="Zhong S."/>
            <person name="Goodwin S.B."/>
            <person name="Grigoriev I.V."/>
        </authorList>
    </citation>
    <scope>NUCLEOTIDE SEQUENCE [LARGE SCALE GENOMIC DNA]</scope>
    <source>
        <strain evidence="1 2">UAMH 10762</strain>
    </source>
</reference>
<dbReference type="GeneID" id="19109910"/>
<evidence type="ECO:0000313" key="1">
    <source>
        <dbReference type="EMBL" id="EMC94232.1"/>
    </source>
</evidence>
<name>M2LJ35_BAUPA</name>